<name>A0A6G1KF07_9PLEO</name>
<sequence length="237" mass="26261">MPRIQAQTHNPNHNHIHIHSQNQTIFHQRTASCPPSEIKTPSVFRYTLILLKARPSATDLSVISSHTPFSNYLRYLRFNVSARGTTTMFCLRSWIPILFFLLRTNASPVYLVLFISATYFLNRPCVYCSLLLFILVVALFDFHTPWFESPLSAGSAGPVEAAINGTSPLADTVFEKAGILVSAANSTARAMIKAAVDGVKGKFTEEEQGSAAAGASYEWVSGLKEWRIPCLDVLVRI</sequence>
<feature type="transmembrane region" description="Helical" evidence="5">
    <location>
        <begin position="93"/>
        <end position="115"/>
    </location>
</feature>
<dbReference type="GO" id="GO:0016020">
    <property type="term" value="C:membrane"/>
    <property type="evidence" value="ECO:0007669"/>
    <property type="project" value="UniProtKB-SubCell"/>
</dbReference>
<dbReference type="AlphaFoldDB" id="A0A6G1KF07"/>
<dbReference type="Proteomes" id="UP000799428">
    <property type="component" value="Unassembled WGS sequence"/>
</dbReference>
<keyword evidence="3 5" id="KW-1133">Transmembrane helix</keyword>
<evidence type="ECO:0000256" key="3">
    <source>
        <dbReference type="ARBA" id="ARBA00022989"/>
    </source>
</evidence>
<dbReference type="SMART" id="SM01396">
    <property type="entry name" value="BC10"/>
    <property type="match status" value="1"/>
</dbReference>
<dbReference type="InterPro" id="IPR009598">
    <property type="entry name" value="BCALP"/>
</dbReference>
<evidence type="ECO:0000256" key="1">
    <source>
        <dbReference type="ARBA" id="ARBA00004370"/>
    </source>
</evidence>
<reference evidence="6" key="1">
    <citation type="journal article" date="2020" name="Stud. Mycol.">
        <title>101 Dothideomycetes genomes: a test case for predicting lifestyles and emergence of pathogens.</title>
        <authorList>
            <person name="Haridas S."/>
            <person name="Albert R."/>
            <person name="Binder M."/>
            <person name="Bloem J."/>
            <person name="Labutti K."/>
            <person name="Salamov A."/>
            <person name="Andreopoulos B."/>
            <person name="Baker S."/>
            <person name="Barry K."/>
            <person name="Bills G."/>
            <person name="Bluhm B."/>
            <person name="Cannon C."/>
            <person name="Castanera R."/>
            <person name="Culley D."/>
            <person name="Daum C."/>
            <person name="Ezra D."/>
            <person name="Gonzalez J."/>
            <person name="Henrissat B."/>
            <person name="Kuo A."/>
            <person name="Liang C."/>
            <person name="Lipzen A."/>
            <person name="Lutzoni F."/>
            <person name="Magnuson J."/>
            <person name="Mondo S."/>
            <person name="Nolan M."/>
            <person name="Ohm R."/>
            <person name="Pangilinan J."/>
            <person name="Park H.-J."/>
            <person name="Ramirez L."/>
            <person name="Alfaro M."/>
            <person name="Sun H."/>
            <person name="Tritt A."/>
            <person name="Yoshinaga Y."/>
            <person name="Zwiers L.-H."/>
            <person name="Turgeon B."/>
            <person name="Goodwin S."/>
            <person name="Spatafora J."/>
            <person name="Crous P."/>
            <person name="Grigoriev I."/>
        </authorList>
    </citation>
    <scope>NUCLEOTIDE SEQUENCE</scope>
    <source>
        <strain evidence="6">CBS 279.74</strain>
    </source>
</reference>
<feature type="transmembrane region" description="Helical" evidence="5">
    <location>
        <begin position="121"/>
        <end position="142"/>
    </location>
</feature>
<evidence type="ECO:0000256" key="5">
    <source>
        <dbReference type="SAM" id="Phobius"/>
    </source>
</evidence>
<dbReference type="PANTHER" id="PTHR13259:SF1">
    <property type="entry name" value="BLADDER CANCER-ASSOCIATED PROTEIN"/>
    <property type="match status" value="1"/>
</dbReference>
<evidence type="ECO:0000256" key="4">
    <source>
        <dbReference type="ARBA" id="ARBA00023136"/>
    </source>
</evidence>
<keyword evidence="2 5" id="KW-0812">Transmembrane</keyword>
<accession>A0A6G1KF07</accession>
<dbReference type="EMBL" id="MU005768">
    <property type="protein sequence ID" value="KAF2711213.1"/>
    <property type="molecule type" value="Genomic_DNA"/>
</dbReference>
<organism evidence="6 7">
    <name type="scientific">Pleomassaria siparia CBS 279.74</name>
    <dbReference type="NCBI Taxonomy" id="1314801"/>
    <lineage>
        <taxon>Eukaryota</taxon>
        <taxon>Fungi</taxon>
        <taxon>Dikarya</taxon>
        <taxon>Ascomycota</taxon>
        <taxon>Pezizomycotina</taxon>
        <taxon>Dothideomycetes</taxon>
        <taxon>Pleosporomycetidae</taxon>
        <taxon>Pleosporales</taxon>
        <taxon>Pleomassariaceae</taxon>
        <taxon>Pleomassaria</taxon>
    </lineage>
</organism>
<dbReference type="OrthoDB" id="5563033at2759"/>
<gene>
    <name evidence="6" type="ORF">K504DRAFT_501130</name>
</gene>
<keyword evidence="4 5" id="KW-0472">Membrane</keyword>
<evidence type="ECO:0000313" key="6">
    <source>
        <dbReference type="EMBL" id="KAF2711213.1"/>
    </source>
</evidence>
<dbReference type="PANTHER" id="PTHR13259">
    <property type="entry name" value="BLADDER CANCER 10 KD PROTEIN HOMOLOG"/>
    <property type="match status" value="1"/>
</dbReference>
<evidence type="ECO:0000256" key="2">
    <source>
        <dbReference type="ARBA" id="ARBA00022692"/>
    </source>
</evidence>
<proteinExistence type="predicted"/>
<keyword evidence="7" id="KW-1185">Reference proteome</keyword>
<protein>
    <submittedName>
        <fullName evidence="6">Uncharacterized protein</fullName>
    </submittedName>
</protein>
<evidence type="ECO:0000313" key="7">
    <source>
        <dbReference type="Proteomes" id="UP000799428"/>
    </source>
</evidence>
<dbReference type="Pfam" id="PF06726">
    <property type="entry name" value="BC10"/>
    <property type="match status" value="1"/>
</dbReference>
<comment type="subcellular location">
    <subcellularLocation>
        <location evidence="1">Membrane</location>
    </subcellularLocation>
</comment>